<dbReference type="Pfam" id="PF21983">
    <property type="entry name" value="NikA-like"/>
    <property type="match status" value="1"/>
</dbReference>
<sequence length="134" mass="14178">MATRRVIEDEAGLIGRKDRVLHVRFSVSECQRIDVAAAGAGLTVSGFLRALCLEGAGVRPFLTDDDRAIFAALASDMHAVGVNLNRLARAANSAGRIAPGNLDPALADVQKLVAAIAIELRELGRRGAQRHRGA</sequence>
<dbReference type="AlphaFoldDB" id="A0A2U2DK36"/>
<protein>
    <submittedName>
        <fullName evidence="1">Plasmid mobilization relaxosome protein MobC</fullName>
    </submittedName>
</protein>
<accession>A0A2U2DK36</accession>
<dbReference type="EMBL" id="QFBC01000014">
    <property type="protein sequence ID" value="PWE53679.1"/>
    <property type="molecule type" value="Genomic_DNA"/>
</dbReference>
<comment type="caution">
    <text evidence="1">The sequence shown here is derived from an EMBL/GenBank/DDBJ whole genome shotgun (WGS) entry which is preliminary data.</text>
</comment>
<dbReference type="OrthoDB" id="7376495at2"/>
<dbReference type="InterPro" id="IPR053842">
    <property type="entry name" value="NikA-like"/>
</dbReference>
<evidence type="ECO:0000313" key="1">
    <source>
        <dbReference type="EMBL" id="PWE53679.1"/>
    </source>
</evidence>
<keyword evidence="2" id="KW-1185">Reference proteome</keyword>
<organism evidence="1 2">
    <name type="scientific">Metarhizobium album</name>
    <dbReference type="NCBI Taxonomy" id="2182425"/>
    <lineage>
        <taxon>Bacteria</taxon>
        <taxon>Pseudomonadati</taxon>
        <taxon>Pseudomonadota</taxon>
        <taxon>Alphaproteobacteria</taxon>
        <taxon>Hyphomicrobiales</taxon>
        <taxon>Rhizobiaceae</taxon>
        <taxon>Metarhizobium</taxon>
    </lineage>
</organism>
<evidence type="ECO:0000313" key="2">
    <source>
        <dbReference type="Proteomes" id="UP000245252"/>
    </source>
</evidence>
<dbReference type="RefSeq" id="WP_109460847.1">
    <property type="nucleotide sequence ID" value="NZ_QFBC01000014.1"/>
</dbReference>
<name>A0A2U2DK36_9HYPH</name>
<gene>
    <name evidence="1" type="ORF">DEM27_24375</name>
</gene>
<reference evidence="1 2" key="1">
    <citation type="submission" date="2018-05" db="EMBL/GenBank/DDBJ databases">
        <title>The draft genome of strain NS-104.</title>
        <authorList>
            <person name="Hang P."/>
            <person name="Jiang J."/>
        </authorList>
    </citation>
    <scope>NUCLEOTIDE SEQUENCE [LARGE SCALE GENOMIC DNA]</scope>
    <source>
        <strain evidence="1 2">NS-104</strain>
    </source>
</reference>
<proteinExistence type="predicted"/>
<dbReference type="Proteomes" id="UP000245252">
    <property type="component" value="Unassembled WGS sequence"/>
</dbReference>